<dbReference type="Pfam" id="PF01421">
    <property type="entry name" value="Reprolysin"/>
    <property type="match status" value="1"/>
</dbReference>
<dbReference type="PROSITE" id="PS00427">
    <property type="entry name" value="DISINTEGRIN_1"/>
    <property type="match status" value="1"/>
</dbReference>
<keyword evidence="8 15" id="KW-0862">Zinc</keyword>
<evidence type="ECO:0000259" key="17">
    <source>
        <dbReference type="PROSITE" id="PS50214"/>
    </source>
</evidence>
<reference evidence="19" key="1">
    <citation type="submission" date="2014-05" db="EMBL/GenBank/DDBJ databases">
        <title>The extremes of toxin expression variation revealed in two sympatric snake species.</title>
        <authorList>
            <person name="Margres M.J."/>
            <person name="Wray K.P."/>
            <person name="McGivern J.J."/>
            <person name="Seavy M."/>
            <person name="Sanader D."/>
            <person name="Facente J."/>
            <person name="Rokyta D.R."/>
        </authorList>
    </citation>
    <scope>NUCLEOTIDE SEQUENCE</scope>
</reference>
<dbReference type="FunFam" id="4.10.70.10:FF:000001">
    <property type="entry name" value="Disintegrin and metalloproteinase domain-containing protein 22"/>
    <property type="match status" value="1"/>
</dbReference>
<dbReference type="GO" id="GO:0005576">
    <property type="term" value="C:extracellular region"/>
    <property type="evidence" value="ECO:0007669"/>
    <property type="project" value="UniProtKB-SubCell"/>
</dbReference>
<accession>A0A0F7Z792</accession>
<feature type="disulfide bond" evidence="15">
    <location>
        <begin position="311"/>
        <end position="391"/>
    </location>
</feature>
<dbReference type="Gene3D" id="4.10.70.10">
    <property type="entry name" value="Disintegrin domain"/>
    <property type="match status" value="1"/>
</dbReference>
<evidence type="ECO:0000256" key="9">
    <source>
        <dbReference type="ARBA" id="ARBA00022837"/>
    </source>
</evidence>
<dbReference type="AlphaFoldDB" id="A0A0F7Z792"/>
<feature type="binding site" evidence="15">
    <location>
        <position position="336"/>
    </location>
    <ligand>
        <name>Zn(2+)</name>
        <dbReference type="ChEBI" id="CHEBI:29105"/>
        <note>catalytic</note>
    </ligand>
</feature>
<dbReference type="PANTHER" id="PTHR11905:SF32">
    <property type="entry name" value="DISINTEGRIN AND METALLOPROTEINASE DOMAIN-CONTAINING PROTEIN 28"/>
    <property type="match status" value="1"/>
</dbReference>
<dbReference type="SUPFAM" id="SSF57552">
    <property type="entry name" value="Blood coagulation inhibitor (disintegrin)"/>
    <property type="match status" value="1"/>
</dbReference>
<feature type="signal peptide" evidence="16">
    <location>
        <begin position="1"/>
        <end position="20"/>
    </location>
</feature>
<evidence type="ECO:0000256" key="5">
    <source>
        <dbReference type="ARBA" id="ARBA00022670"/>
    </source>
</evidence>
<keyword evidence="11 15" id="KW-1015">Disulfide bond</keyword>
<dbReference type="SMART" id="SM00050">
    <property type="entry name" value="DISIN"/>
    <property type="match status" value="1"/>
</dbReference>
<evidence type="ECO:0000256" key="8">
    <source>
        <dbReference type="ARBA" id="ARBA00022833"/>
    </source>
</evidence>
<keyword evidence="9" id="KW-0106">Calcium</keyword>
<evidence type="ECO:0000256" key="13">
    <source>
        <dbReference type="ARBA" id="ARBA00023240"/>
    </source>
</evidence>
<evidence type="ECO:0000313" key="20">
    <source>
        <dbReference type="EMBL" id="JAS04675.1"/>
    </source>
</evidence>
<dbReference type="Gene3D" id="3.40.390.10">
    <property type="entry name" value="Collagenase (Catalytic Domain)"/>
    <property type="match status" value="1"/>
</dbReference>
<feature type="chain" id="PRO_5010617351" evidence="16">
    <location>
        <begin position="21"/>
        <end position="621"/>
    </location>
</feature>
<feature type="domain" description="Peptidase M12B" evidence="18">
    <location>
        <begin position="200"/>
        <end position="396"/>
    </location>
</feature>
<keyword evidence="13" id="KW-1199">Hemostasis impairing toxin</keyword>
<keyword evidence="16" id="KW-0732">Signal</keyword>
<dbReference type="SMART" id="SM00608">
    <property type="entry name" value="ACR"/>
    <property type="match status" value="1"/>
</dbReference>
<dbReference type="PANTHER" id="PTHR11905">
    <property type="entry name" value="ADAM A DISINTEGRIN AND METALLOPROTEASE DOMAIN"/>
    <property type="match status" value="1"/>
</dbReference>
<dbReference type="Pfam" id="PF08516">
    <property type="entry name" value="ADAM_CR"/>
    <property type="match status" value="1"/>
</dbReference>
<dbReference type="FunFam" id="3.40.390.10:FF:000002">
    <property type="entry name" value="Disintegrin and metalloproteinase domain-containing protein 22"/>
    <property type="match status" value="1"/>
</dbReference>
<feature type="binding site" evidence="15">
    <location>
        <position position="346"/>
    </location>
    <ligand>
        <name>Zn(2+)</name>
        <dbReference type="ChEBI" id="CHEBI:29105"/>
        <note>catalytic</note>
    </ligand>
</feature>
<organism evidence="19">
    <name type="scientific">Crotalus adamanteus</name>
    <name type="common">Eastern diamondback rattlesnake</name>
    <dbReference type="NCBI Taxonomy" id="8729"/>
    <lineage>
        <taxon>Eukaryota</taxon>
        <taxon>Metazoa</taxon>
        <taxon>Chordata</taxon>
        <taxon>Craniata</taxon>
        <taxon>Vertebrata</taxon>
        <taxon>Euteleostomi</taxon>
        <taxon>Lepidosauria</taxon>
        <taxon>Squamata</taxon>
        <taxon>Bifurcata</taxon>
        <taxon>Unidentata</taxon>
        <taxon>Episquamata</taxon>
        <taxon>Toxicofera</taxon>
        <taxon>Serpentes</taxon>
        <taxon>Colubroidea</taxon>
        <taxon>Viperidae</taxon>
        <taxon>Crotalinae</taxon>
        <taxon>Crotalus</taxon>
    </lineage>
</organism>
<feature type="disulfide bond" evidence="15">
    <location>
        <begin position="353"/>
        <end position="358"/>
    </location>
</feature>
<evidence type="ECO:0000256" key="1">
    <source>
        <dbReference type="ARBA" id="ARBA00001947"/>
    </source>
</evidence>
<evidence type="ECO:0000256" key="14">
    <source>
        <dbReference type="PROSITE-ProRule" id="PRU00068"/>
    </source>
</evidence>
<dbReference type="CDD" id="cd04269">
    <property type="entry name" value="ZnMc_adamalysin_II_like"/>
    <property type="match status" value="1"/>
</dbReference>
<dbReference type="InterPro" id="IPR036436">
    <property type="entry name" value="Disintegrin_dom_sf"/>
</dbReference>
<dbReference type="SUPFAM" id="SSF55486">
    <property type="entry name" value="Metalloproteases ('zincins'), catalytic domain"/>
    <property type="match status" value="1"/>
</dbReference>
<feature type="active site" evidence="15">
    <location>
        <position position="337"/>
    </location>
</feature>
<dbReference type="InterPro" id="IPR001762">
    <property type="entry name" value="Disintegrin_dom"/>
</dbReference>
<dbReference type="InterPro" id="IPR024079">
    <property type="entry name" value="MetalloPept_cat_dom_sf"/>
</dbReference>
<evidence type="ECO:0000256" key="7">
    <source>
        <dbReference type="ARBA" id="ARBA00022801"/>
    </source>
</evidence>
<dbReference type="PRINTS" id="PR00289">
    <property type="entry name" value="DISINTEGRIN"/>
</dbReference>
<dbReference type="Pfam" id="PF00200">
    <property type="entry name" value="Disintegrin"/>
    <property type="match status" value="1"/>
</dbReference>
<evidence type="ECO:0000256" key="11">
    <source>
        <dbReference type="ARBA" id="ARBA00023157"/>
    </source>
</evidence>
<dbReference type="GO" id="GO:0046872">
    <property type="term" value="F:metal ion binding"/>
    <property type="evidence" value="ECO:0007669"/>
    <property type="project" value="UniProtKB-KW"/>
</dbReference>
<name>A0A0F7Z792_CROAD</name>
<dbReference type="EMBL" id="GBEX01004181">
    <property type="protein sequence ID" value="JAI10379.1"/>
    <property type="molecule type" value="mRNA"/>
</dbReference>
<evidence type="ECO:0000256" key="6">
    <source>
        <dbReference type="ARBA" id="ARBA00022723"/>
    </source>
</evidence>
<evidence type="ECO:0000259" key="18">
    <source>
        <dbReference type="PROSITE" id="PS50215"/>
    </source>
</evidence>
<dbReference type="GO" id="GO:0005886">
    <property type="term" value="C:plasma membrane"/>
    <property type="evidence" value="ECO:0007669"/>
    <property type="project" value="TreeGrafter"/>
</dbReference>
<keyword evidence="4" id="KW-0800">Toxin</keyword>
<protein>
    <submittedName>
        <fullName evidence="19">Metalloproteinase (Type III) 5</fullName>
    </submittedName>
    <submittedName>
        <fullName evidence="20">Metalloproteinase type III 5</fullName>
    </submittedName>
</protein>
<keyword evidence="12" id="KW-0325">Glycoprotein</keyword>
<feature type="domain" description="Disintegrin" evidence="17">
    <location>
        <begin position="404"/>
        <end position="490"/>
    </location>
</feature>
<proteinExistence type="evidence at transcript level"/>
<dbReference type="GO" id="GO:0006508">
    <property type="term" value="P:proteolysis"/>
    <property type="evidence" value="ECO:0007669"/>
    <property type="project" value="UniProtKB-KW"/>
</dbReference>
<dbReference type="GO" id="GO:0090729">
    <property type="term" value="F:toxin activity"/>
    <property type="evidence" value="ECO:0007669"/>
    <property type="project" value="UniProtKB-KW"/>
</dbReference>
<evidence type="ECO:0000256" key="15">
    <source>
        <dbReference type="PROSITE-ProRule" id="PRU00276"/>
    </source>
</evidence>
<evidence type="ECO:0000256" key="3">
    <source>
        <dbReference type="ARBA" id="ARBA00022525"/>
    </source>
</evidence>
<feature type="disulfide bond" evidence="14">
    <location>
        <begin position="462"/>
        <end position="482"/>
    </location>
</feature>
<evidence type="ECO:0000256" key="16">
    <source>
        <dbReference type="SAM" id="SignalP"/>
    </source>
</evidence>
<comment type="subcellular location">
    <subcellularLocation>
        <location evidence="2">Secreted</location>
    </subcellularLocation>
</comment>
<comment type="cofactor">
    <cofactor evidence="1">
        <name>Zn(2+)</name>
        <dbReference type="ChEBI" id="CHEBI:29105"/>
    </cofactor>
</comment>
<evidence type="ECO:0000313" key="19">
    <source>
        <dbReference type="EMBL" id="JAI10379.1"/>
    </source>
</evidence>
<reference evidence="20" key="2">
    <citation type="journal article" date="2015" name="G3 (Bethesda)">
        <title>Post-transcriptional mechanisms contribute little to phenotypic variation in snake venoms.</title>
        <authorList>
            <person name="Rokyta D.R."/>
            <person name="Margres M.J."/>
            <person name="Calvin K."/>
        </authorList>
    </citation>
    <scope>NUCLEOTIDE SEQUENCE</scope>
</reference>
<sequence length="621" mass="69510">MIQVLLVTICLAVFPYQGSSIILGSGNVNDYEVVYPRKVTALPKGAAQPKYEDAMQYEFKVNGEPVVLLLEKNKGLFSEDYSETHYSPDGREITTYPPVEDHCYYHGRIENDADSTASISACNGLKGHFKLQGEMYLIESLKLPDSEAHAVYKYENVEKEDEAPKMCGVSETNWESYEPIKKASQSNLTPKQKSYLNAKKYVEFVVVLDHGMYTKYKDDLDKIKTRIYEIVNTMNEMFIPLNIRVALICLEIWSDRDKINMTSAANVTLISFGTWRETVLLNRKRHDNAQLLTAIDFDGPTIGKAYMARMCDPKRSVGIIQDHSTINLLMAVTMAHEMGHNLGMDHDEKHCTCGAKSCVMAKALSRQPSKLFSNCSQEDYRKYLIKHRPKCILNKPMGTDIVSPPICGNELLELEEECDCGSPRNCQNPCCNATTCKLTSGSQCADGVCCDQCRFKGAGTECRAAKDDCDMADLCTGQSAECPMDRFQRNGHPCLKNKGYCYNRTCPTLKNQCISFFGPSATVAKDSCFKGNQKSHNHTYCRKENGKKIPCAPQDVKCGRLYCFPNKPGKKNICSLIYMPRDEDIGMVLPGTKCEDGKVCSNGHCVDVNIAYKSMTGFSQI</sequence>
<evidence type="ECO:0000256" key="12">
    <source>
        <dbReference type="ARBA" id="ARBA00023180"/>
    </source>
</evidence>
<dbReference type="InterPro" id="IPR034027">
    <property type="entry name" value="Reprolysin_adamalysin"/>
</dbReference>
<dbReference type="InterPro" id="IPR006586">
    <property type="entry name" value="ADAM_Cys-rich"/>
</dbReference>
<keyword evidence="6 15" id="KW-0479">Metal-binding</keyword>
<keyword evidence="3" id="KW-0964">Secreted</keyword>
<dbReference type="InterPro" id="IPR018358">
    <property type="entry name" value="Disintegrin_CS"/>
</dbReference>
<dbReference type="InterPro" id="IPR002870">
    <property type="entry name" value="Peptidase_M12B_N"/>
</dbReference>
<evidence type="ECO:0000256" key="2">
    <source>
        <dbReference type="ARBA" id="ARBA00004613"/>
    </source>
</evidence>
<dbReference type="GO" id="GO:0004222">
    <property type="term" value="F:metalloendopeptidase activity"/>
    <property type="evidence" value="ECO:0007669"/>
    <property type="project" value="InterPro"/>
</dbReference>
<keyword evidence="7" id="KW-0378">Hydrolase</keyword>
<evidence type="ECO:0000256" key="10">
    <source>
        <dbReference type="ARBA" id="ARBA00023049"/>
    </source>
</evidence>
<dbReference type="Pfam" id="PF01562">
    <property type="entry name" value="Pep_M12B_propep"/>
    <property type="match status" value="1"/>
</dbReference>
<dbReference type="PROSITE" id="PS50215">
    <property type="entry name" value="ADAM_MEPRO"/>
    <property type="match status" value="1"/>
</dbReference>
<dbReference type="EMBL" id="GDBB01000062">
    <property type="protein sequence ID" value="JAS04675.1"/>
    <property type="molecule type" value="Transcribed_RNA"/>
</dbReference>
<dbReference type="PROSITE" id="PS50214">
    <property type="entry name" value="DISINTEGRIN_2"/>
    <property type="match status" value="1"/>
</dbReference>
<dbReference type="InterPro" id="IPR001590">
    <property type="entry name" value="Peptidase_M12B"/>
</dbReference>
<feature type="binding site" evidence="15">
    <location>
        <position position="340"/>
    </location>
    <ligand>
        <name>Zn(2+)</name>
        <dbReference type="ChEBI" id="CHEBI:29105"/>
        <note>catalytic</note>
    </ligand>
</feature>
<evidence type="ECO:0000256" key="4">
    <source>
        <dbReference type="ARBA" id="ARBA00022656"/>
    </source>
</evidence>
<keyword evidence="10" id="KW-0482">Metalloprotease</keyword>
<keyword evidence="5" id="KW-0645">Protease</keyword>
<feature type="disulfide bond" evidence="15">
    <location>
        <begin position="351"/>
        <end position="375"/>
    </location>
</feature>